<keyword evidence="4 9" id="KW-0808">Transferase</keyword>
<dbReference type="InterPro" id="IPR049874">
    <property type="entry name" value="ROK_cs"/>
</dbReference>
<dbReference type="EMBL" id="CP102453">
    <property type="protein sequence ID" value="UUX34579.1"/>
    <property type="molecule type" value="Genomic_DNA"/>
</dbReference>
<comment type="similarity">
    <text evidence="1">Belongs to the ROK (NagC/XylR) family.</text>
</comment>
<dbReference type="InterPro" id="IPR004654">
    <property type="entry name" value="ROK_glcA"/>
</dbReference>
<dbReference type="Gene3D" id="3.30.420.40">
    <property type="match status" value="2"/>
</dbReference>
<evidence type="ECO:0000256" key="7">
    <source>
        <dbReference type="ARBA" id="ARBA00022840"/>
    </source>
</evidence>
<dbReference type="NCBIfam" id="TIGR00744">
    <property type="entry name" value="ROK_glcA_fam"/>
    <property type="match status" value="1"/>
</dbReference>
<keyword evidence="10" id="KW-1185">Reference proteome</keyword>
<organism evidence="9 10">
    <name type="scientific">Fundicoccus culcitae</name>
    <dbReference type="NCBI Taxonomy" id="2969821"/>
    <lineage>
        <taxon>Bacteria</taxon>
        <taxon>Bacillati</taxon>
        <taxon>Bacillota</taxon>
        <taxon>Bacilli</taxon>
        <taxon>Lactobacillales</taxon>
        <taxon>Aerococcaceae</taxon>
        <taxon>Fundicoccus</taxon>
    </lineage>
</organism>
<gene>
    <name evidence="9" type="ORF">NRE15_02710</name>
</gene>
<dbReference type="InterPro" id="IPR043129">
    <property type="entry name" value="ATPase_NBD"/>
</dbReference>
<keyword evidence="6" id="KW-0418">Kinase</keyword>
<dbReference type="PANTHER" id="PTHR18964">
    <property type="entry name" value="ROK (REPRESSOR, ORF, KINASE) FAMILY"/>
    <property type="match status" value="1"/>
</dbReference>
<dbReference type="SUPFAM" id="SSF53067">
    <property type="entry name" value="Actin-like ATPase domain"/>
    <property type="match status" value="1"/>
</dbReference>
<name>A0ABY5P7D5_9LACT</name>
<dbReference type="Pfam" id="PF00480">
    <property type="entry name" value="ROK"/>
    <property type="match status" value="1"/>
</dbReference>
<evidence type="ECO:0000256" key="8">
    <source>
        <dbReference type="ARBA" id="ARBA00032386"/>
    </source>
</evidence>
<dbReference type="PANTHER" id="PTHR18964:SF149">
    <property type="entry name" value="BIFUNCTIONAL UDP-N-ACETYLGLUCOSAMINE 2-EPIMERASE_N-ACETYLMANNOSAMINE KINASE"/>
    <property type="match status" value="1"/>
</dbReference>
<dbReference type="InterPro" id="IPR000600">
    <property type="entry name" value="ROK"/>
</dbReference>
<proteinExistence type="inferred from homology"/>
<evidence type="ECO:0000256" key="3">
    <source>
        <dbReference type="ARBA" id="ARBA00014701"/>
    </source>
</evidence>
<dbReference type="RefSeq" id="WP_313794080.1">
    <property type="nucleotide sequence ID" value="NZ_CP102453.1"/>
</dbReference>
<evidence type="ECO:0000256" key="5">
    <source>
        <dbReference type="ARBA" id="ARBA00022741"/>
    </source>
</evidence>
<evidence type="ECO:0000313" key="9">
    <source>
        <dbReference type="EMBL" id="UUX34579.1"/>
    </source>
</evidence>
<dbReference type="PROSITE" id="PS01125">
    <property type="entry name" value="ROK"/>
    <property type="match status" value="1"/>
</dbReference>
<evidence type="ECO:0000256" key="2">
    <source>
        <dbReference type="ARBA" id="ARBA00012323"/>
    </source>
</evidence>
<keyword evidence="5" id="KW-0547">Nucleotide-binding</keyword>
<protein>
    <recommendedName>
        <fullName evidence="3">Glucokinase</fullName>
        <ecNumber evidence="2">2.7.1.2</ecNumber>
    </recommendedName>
    <alternativeName>
        <fullName evidence="8">Glucose kinase</fullName>
    </alternativeName>
</protein>
<reference evidence="9 10" key="1">
    <citation type="submission" date="2022-08" db="EMBL/GenBank/DDBJ databases">
        <title>Aerococcaceae sp. nov isolated from spoiled eye mask.</title>
        <authorList>
            <person name="Zhou G."/>
            <person name="Xie X.-B."/>
            <person name="Shi Q.-S."/>
            <person name="Wang Y.-S."/>
            <person name="Wen X."/>
            <person name="Peng H."/>
            <person name="Yang X.-J."/>
            <person name="Tao H.-B."/>
            <person name="Huang X.-M."/>
        </authorList>
    </citation>
    <scope>NUCLEOTIDE SEQUENCE [LARGE SCALE GENOMIC DNA]</scope>
    <source>
        <strain evidence="10">DM20194951</strain>
    </source>
</reference>
<evidence type="ECO:0000256" key="4">
    <source>
        <dbReference type="ARBA" id="ARBA00022679"/>
    </source>
</evidence>
<dbReference type="Proteomes" id="UP001315967">
    <property type="component" value="Chromosome"/>
</dbReference>
<dbReference type="EC" id="2.7.1.2" evidence="2"/>
<evidence type="ECO:0000256" key="1">
    <source>
        <dbReference type="ARBA" id="ARBA00006479"/>
    </source>
</evidence>
<keyword evidence="7" id="KW-0067">ATP-binding</keyword>
<evidence type="ECO:0000313" key="10">
    <source>
        <dbReference type="Proteomes" id="UP001315967"/>
    </source>
</evidence>
<sequence length="321" mass="34250">MSKYILGIDLGGTSVKMAVVTPEGEIMKKWSVGTNIINDGEAIVPDIINSIKEHLELYQLEVADFFGIGMGSPGVVDAENKTVVGAYNLNWTNVQYVGKQIAEAFNIPFYIDNDANVAALGEQWKGAGNGASNVVMVTLGTGIGGGVINEGKIVRGEGGGGEIGHLQITTDMGVQCTCGKTDCLEILASGKGIINLVRYFADRYEGDSKLKHQIDNGEDIGAEDIFSEAQKGDFFANEVVDQWAKYMGLACSHIANVVNPKYIILGGGVSAAGQYLIDVINPYFKKYVFPQIYETTSLRLASIGNDAGVIGAARLVEEAYS</sequence>
<dbReference type="GO" id="GO:0004340">
    <property type="term" value="F:glucokinase activity"/>
    <property type="evidence" value="ECO:0007669"/>
    <property type="project" value="UniProtKB-EC"/>
</dbReference>
<accession>A0ABY5P7D5</accession>
<evidence type="ECO:0000256" key="6">
    <source>
        <dbReference type="ARBA" id="ARBA00022777"/>
    </source>
</evidence>